<evidence type="ECO:0000313" key="3">
    <source>
        <dbReference type="Proteomes" id="UP001236507"/>
    </source>
</evidence>
<reference evidence="2 3" key="1">
    <citation type="submission" date="2023-05" db="EMBL/GenBank/DDBJ databases">
        <title>Novel species of genus Flectobacillus isolated from stream in China.</title>
        <authorList>
            <person name="Lu H."/>
        </authorList>
    </citation>
    <scope>NUCLEOTIDE SEQUENCE [LARGE SCALE GENOMIC DNA]</scope>
    <source>
        <strain evidence="2 3">KCTC 42575</strain>
    </source>
</reference>
<dbReference type="RefSeq" id="WP_283345099.1">
    <property type="nucleotide sequence ID" value="NZ_JASHIF010000011.1"/>
</dbReference>
<dbReference type="PROSITE" id="PS51257">
    <property type="entry name" value="PROKAR_LIPOPROTEIN"/>
    <property type="match status" value="1"/>
</dbReference>
<accession>A0ABT6Y9W9</accession>
<evidence type="ECO:0000313" key="2">
    <source>
        <dbReference type="EMBL" id="MDI9860371.1"/>
    </source>
</evidence>
<evidence type="ECO:0000256" key="1">
    <source>
        <dbReference type="SAM" id="SignalP"/>
    </source>
</evidence>
<comment type="caution">
    <text evidence="2">The sequence shown here is derived from an EMBL/GenBank/DDBJ whole genome shotgun (WGS) entry which is preliminary data.</text>
</comment>
<evidence type="ECO:0008006" key="4">
    <source>
        <dbReference type="Google" id="ProtNLM"/>
    </source>
</evidence>
<keyword evidence="1" id="KW-0732">Signal</keyword>
<dbReference type="EMBL" id="JASHIF010000011">
    <property type="protein sequence ID" value="MDI9860371.1"/>
    <property type="molecule type" value="Genomic_DNA"/>
</dbReference>
<proteinExistence type="predicted"/>
<name>A0ABT6Y9W9_9BACT</name>
<organism evidence="2 3">
    <name type="scientific">Flectobacillus roseus</name>
    <dbReference type="NCBI Taxonomy" id="502259"/>
    <lineage>
        <taxon>Bacteria</taxon>
        <taxon>Pseudomonadati</taxon>
        <taxon>Bacteroidota</taxon>
        <taxon>Cytophagia</taxon>
        <taxon>Cytophagales</taxon>
        <taxon>Flectobacillaceae</taxon>
        <taxon>Flectobacillus</taxon>
    </lineage>
</organism>
<dbReference type="Proteomes" id="UP001236507">
    <property type="component" value="Unassembled WGS sequence"/>
</dbReference>
<feature type="signal peptide" evidence="1">
    <location>
        <begin position="1"/>
        <end position="17"/>
    </location>
</feature>
<sequence>MKRASVILVLLAVVAMASSCGRKNNCPAYGTTSIDKPAYKGRN</sequence>
<protein>
    <recommendedName>
        <fullName evidence="4">Lipoprotein</fullName>
    </recommendedName>
</protein>
<keyword evidence="3" id="KW-1185">Reference proteome</keyword>
<feature type="chain" id="PRO_5045565308" description="Lipoprotein" evidence="1">
    <location>
        <begin position="18"/>
        <end position="43"/>
    </location>
</feature>
<gene>
    <name evidence="2" type="ORF">QM524_14255</name>
</gene>